<name>A0A0H2RVA3_9AGAM</name>
<evidence type="ECO:0000256" key="1">
    <source>
        <dbReference type="SAM" id="MobiDB-lite"/>
    </source>
</evidence>
<dbReference type="InParanoid" id="A0A0H2RVA3"/>
<feature type="region of interest" description="Disordered" evidence="1">
    <location>
        <begin position="284"/>
        <end position="334"/>
    </location>
</feature>
<dbReference type="Gene3D" id="3.40.630.30">
    <property type="match status" value="1"/>
</dbReference>
<reference evidence="2 3" key="1">
    <citation type="submission" date="2015-04" db="EMBL/GenBank/DDBJ databases">
        <title>Complete genome sequence of Schizopora paradoxa KUC8140, a cosmopolitan wood degrader in East Asia.</title>
        <authorList>
            <consortium name="DOE Joint Genome Institute"/>
            <person name="Min B."/>
            <person name="Park H."/>
            <person name="Jang Y."/>
            <person name="Kim J.-J."/>
            <person name="Kim K.H."/>
            <person name="Pangilinan J."/>
            <person name="Lipzen A."/>
            <person name="Riley R."/>
            <person name="Grigoriev I.V."/>
            <person name="Spatafora J.W."/>
            <person name="Choi I.-G."/>
        </authorList>
    </citation>
    <scope>NUCLEOTIDE SEQUENCE [LARGE SCALE GENOMIC DNA]</scope>
    <source>
        <strain evidence="2 3">KUC8140</strain>
    </source>
</reference>
<feature type="region of interest" description="Disordered" evidence="1">
    <location>
        <begin position="374"/>
        <end position="394"/>
    </location>
</feature>
<feature type="compositionally biased region" description="Basic and acidic residues" evidence="1">
    <location>
        <begin position="464"/>
        <end position="473"/>
    </location>
</feature>
<dbReference type="OrthoDB" id="64477at2759"/>
<dbReference type="Proteomes" id="UP000053477">
    <property type="component" value="Unassembled WGS sequence"/>
</dbReference>
<sequence>MSSTAFRVPSSSSQRETEKKVYPTVPLASTLDVVQFDPGNAVHCGKAPDLFRIMQGQFADAALAGTADVYSFQDECVFFGTVVHDPVAGGGESGRAIDNTDVEMDPDLQQTSRFTRAVGFFYIHSSPASNGEMNIGLSMDSRFDVPSCKSFVVYKVLHMIFNIFKCRRAQVAIIEDGKKSRIARDLFISMGFVIEGIKRMSVFSPLHYSLRDVVYLAMLDTEWLFKRYDSLGASFQPKTAWDEMLDRHNKEREDLLLTEEGHSLKRSSSAETIRVAMTECGASATESSSINGGDSDAASQAGGSQRRASVSSQPDNWNTAHEPHIADRLVNPFTSNLDGTESSFSWRQNPFEPAAGDDNVSWASVVEQFSSRNRDLASAASPPPASSVHSYSGAGVDDHEAFPTYEGGNEIADGRALLRKMMEESLSGQGDAVAGPSKVREWLASTNDQDLLRGDTGIEDNDLEDHAGRRNADDEGMVDSDYGVISDDSMEKEESGEEWEVLSGES</sequence>
<organism evidence="2 3">
    <name type="scientific">Schizopora paradoxa</name>
    <dbReference type="NCBI Taxonomy" id="27342"/>
    <lineage>
        <taxon>Eukaryota</taxon>
        <taxon>Fungi</taxon>
        <taxon>Dikarya</taxon>
        <taxon>Basidiomycota</taxon>
        <taxon>Agaricomycotina</taxon>
        <taxon>Agaricomycetes</taxon>
        <taxon>Hymenochaetales</taxon>
        <taxon>Schizoporaceae</taxon>
        <taxon>Schizopora</taxon>
    </lineage>
</organism>
<feature type="compositionally biased region" description="Polar residues" evidence="1">
    <location>
        <begin position="1"/>
        <end position="14"/>
    </location>
</feature>
<proteinExistence type="predicted"/>
<dbReference type="EMBL" id="KQ086079">
    <property type="protein sequence ID" value="KLO08751.1"/>
    <property type="molecule type" value="Genomic_DNA"/>
</dbReference>
<keyword evidence="3" id="KW-1185">Reference proteome</keyword>
<feature type="compositionally biased region" description="Low complexity" evidence="1">
    <location>
        <begin position="292"/>
        <end position="305"/>
    </location>
</feature>
<gene>
    <name evidence="2" type="ORF">SCHPADRAFT_944208</name>
</gene>
<dbReference type="AlphaFoldDB" id="A0A0H2RVA3"/>
<feature type="region of interest" description="Disordered" evidence="1">
    <location>
        <begin position="1"/>
        <end position="21"/>
    </location>
</feature>
<evidence type="ECO:0000313" key="3">
    <source>
        <dbReference type="Proteomes" id="UP000053477"/>
    </source>
</evidence>
<protein>
    <submittedName>
        <fullName evidence="2">Uncharacterized protein</fullName>
    </submittedName>
</protein>
<feature type="region of interest" description="Disordered" evidence="1">
    <location>
        <begin position="450"/>
        <end position="506"/>
    </location>
</feature>
<feature type="compositionally biased region" description="Polar residues" evidence="1">
    <location>
        <begin position="306"/>
        <end position="319"/>
    </location>
</feature>
<feature type="compositionally biased region" description="Acidic residues" evidence="1">
    <location>
        <begin position="488"/>
        <end position="500"/>
    </location>
</feature>
<evidence type="ECO:0000313" key="2">
    <source>
        <dbReference type="EMBL" id="KLO08751.1"/>
    </source>
</evidence>
<accession>A0A0H2RVA3</accession>